<evidence type="ECO:0000256" key="6">
    <source>
        <dbReference type="ARBA" id="ARBA00022989"/>
    </source>
</evidence>
<name>A0A919VLI7_9CLOT</name>
<evidence type="ECO:0000313" key="13">
    <source>
        <dbReference type="Proteomes" id="UP000679179"/>
    </source>
</evidence>
<comment type="subunit">
    <text evidence="9">Forms a complex with SecF. Part of the essential Sec protein translocation apparatus which comprises SecA, SecYEG and auxiliary proteins SecDF. Other proteins may also be involved.</text>
</comment>
<organism evidence="12 13">
    <name type="scientific">Clostridium polyendosporum</name>
    <dbReference type="NCBI Taxonomy" id="69208"/>
    <lineage>
        <taxon>Bacteria</taxon>
        <taxon>Bacillati</taxon>
        <taxon>Bacillota</taxon>
        <taxon>Clostridia</taxon>
        <taxon>Eubacteriales</taxon>
        <taxon>Clostridiaceae</taxon>
        <taxon>Clostridium</taxon>
    </lineage>
</organism>
<keyword evidence="5 9" id="KW-0653">Protein transport</keyword>
<proteinExistence type="inferred from homology"/>
<dbReference type="Gene3D" id="1.20.1640.10">
    <property type="entry name" value="Multidrug efflux transporter AcrB transmembrane domain"/>
    <property type="match status" value="1"/>
</dbReference>
<dbReference type="NCBIfam" id="TIGR01129">
    <property type="entry name" value="secD"/>
    <property type="match status" value="1"/>
</dbReference>
<evidence type="ECO:0000256" key="4">
    <source>
        <dbReference type="ARBA" id="ARBA00022692"/>
    </source>
</evidence>
<dbReference type="Gene3D" id="3.30.70.3400">
    <property type="match status" value="1"/>
</dbReference>
<gene>
    <name evidence="9 12" type="primary">secD</name>
    <name evidence="12" type="ORF">CPJCM30710_13040</name>
</gene>
<dbReference type="InterPro" id="IPR048634">
    <property type="entry name" value="SecD_SecF_C"/>
</dbReference>
<feature type="transmembrane region" description="Helical" evidence="9">
    <location>
        <begin position="275"/>
        <end position="297"/>
    </location>
</feature>
<dbReference type="Proteomes" id="UP000679179">
    <property type="component" value="Unassembled WGS sequence"/>
</dbReference>
<protein>
    <recommendedName>
        <fullName evidence="9">Protein translocase subunit SecD</fullName>
    </recommendedName>
</protein>
<reference evidence="12" key="1">
    <citation type="submission" date="2021-03" db="EMBL/GenBank/DDBJ databases">
        <title>Taxonomic study of Clostridium polyendosporum from meadow-gley soil under rice.</title>
        <authorList>
            <person name="Kobayashi H."/>
            <person name="Tanizawa Y."/>
            <person name="Yagura M."/>
        </authorList>
    </citation>
    <scope>NUCLEOTIDE SEQUENCE</scope>
    <source>
        <strain evidence="12">JCM 30710</strain>
    </source>
</reference>
<evidence type="ECO:0000313" key="12">
    <source>
        <dbReference type="EMBL" id="GIM28638.1"/>
    </source>
</evidence>
<dbReference type="HAMAP" id="MF_01463_B">
    <property type="entry name" value="SecD_B"/>
    <property type="match status" value="1"/>
</dbReference>
<evidence type="ECO:0000259" key="11">
    <source>
        <dbReference type="Pfam" id="PF22599"/>
    </source>
</evidence>
<keyword evidence="3 9" id="KW-1003">Cell membrane</keyword>
<dbReference type="FunFam" id="1.20.1640.10:FF:000004">
    <property type="entry name" value="Protein translocase subunit SecD"/>
    <property type="match status" value="1"/>
</dbReference>
<comment type="function">
    <text evidence="9">Part of the Sec protein translocase complex. Interacts with the SecYEG preprotein conducting channel. SecDF uses the proton motive force (PMF) to complete protein translocation after the ATP-dependent function of SecA.</text>
</comment>
<dbReference type="Pfam" id="PF02355">
    <property type="entry name" value="SecD_SecF_C"/>
    <property type="match status" value="1"/>
</dbReference>
<evidence type="ECO:0000256" key="1">
    <source>
        <dbReference type="ARBA" id="ARBA00004651"/>
    </source>
</evidence>
<evidence type="ECO:0000256" key="7">
    <source>
        <dbReference type="ARBA" id="ARBA00023010"/>
    </source>
</evidence>
<accession>A0A919VLI7</accession>
<dbReference type="InterPro" id="IPR055344">
    <property type="entry name" value="SecD_SecF_C_bact"/>
</dbReference>
<keyword evidence="4 9" id="KW-0812">Transmembrane</keyword>
<dbReference type="GO" id="GO:0015450">
    <property type="term" value="F:protein-transporting ATPase activity"/>
    <property type="evidence" value="ECO:0007669"/>
    <property type="project" value="InterPro"/>
</dbReference>
<evidence type="ECO:0000256" key="3">
    <source>
        <dbReference type="ARBA" id="ARBA00022475"/>
    </source>
</evidence>
<dbReference type="AlphaFoldDB" id="A0A919VLI7"/>
<dbReference type="PANTHER" id="PTHR30081">
    <property type="entry name" value="PROTEIN-EXPORT MEMBRANE PROTEIN SEC"/>
    <property type="match status" value="1"/>
</dbReference>
<evidence type="ECO:0000256" key="5">
    <source>
        <dbReference type="ARBA" id="ARBA00022927"/>
    </source>
</evidence>
<dbReference type="InterPro" id="IPR022813">
    <property type="entry name" value="SecD/SecF_arch_bac"/>
</dbReference>
<dbReference type="SUPFAM" id="SSF82866">
    <property type="entry name" value="Multidrug efflux transporter AcrB transmembrane domain"/>
    <property type="match status" value="1"/>
</dbReference>
<comment type="similarity">
    <text evidence="9">Belongs to the SecD/SecF family. SecD subfamily.</text>
</comment>
<dbReference type="GO" id="GO:0005886">
    <property type="term" value="C:plasma membrane"/>
    <property type="evidence" value="ECO:0007669"/>
    <property type="project" value="UniProtKB-SubCell"/>
</dbReference>
<dbReference type="InterPro" id="IPR005791">
    <property type="entry name" value="SecD"/>
</dbReference>
<feature type="transmembrane region" description="Helical" evidence="9">
    <location>
        <begin position="303"/>
        <end position="325"/>
    </location>
</feature>
<evidence type="ECO:0000259" key="10">
    <source>
        <dbReference type="Pfam" id="PF02355"/>
    </source>
</evidence>
<keyword evidence="13" id="KW-1185">Reference proteome</keyword>
<feature type="transmembrane region" description="Helical" evidence="9">
    <location>
        <begin position="251"/>
        <end position="270"/>
    </location>
</feature>
<keyword evidence="6 9" id="KW-1133">Transmembrane helix</keyword>
<evidence type="ECO:0000256" key="9">
    <source>
        <dbReference type="HAMAP-Rule" id="MF_01463"/>
    </source>
</evidence>
<feature type="domain" description="Protein export membrane protein SecD/SecF C-terminal" evidence="10">
    <location>
        <begin position="232"/>
        <end position="395"/>
    </location>
</feature>
<keyword evidence="7 9" id="KW-0811">Translocation</keyword>
<dbReference type="Gene3D" id="3.30.1360.200">
    <property type="match status" value="1"/>
</dbReference>
<keyword evidence="2 9" id="KW-0813">Transport</keyword>
<dbReference type="Pfam" id="PF22599">
    <property type="entry name" value="SecDF_P1_head"/>
    <property type="match status" value="1"/>
</dbReference>
<evidence type="ECO:0000256" key="8">
    <source>
        <dbReference type="ARBA" id="ARBA00023136"/>
    </source>
</evidence>
<comment type="caution">
    <text evidence="12">The sequence shown here is derived from an EMBL/GenBank/DDBJ whole genome shotgun (WGS) entry which is preliminary data.</text>
</comment>
<sequence>MKTKVRSSVLFLLSFAIIVFLAFAGFKGFVFGWGENQWQFKSFDQTITKGLDLQGGVSVLMEIQSDKVSKNDLEKTKELLALRVNKVGVAETVVTTEGEKRIRIDIPGKYDSKSIVDTLSKTGELKFLDPDKNVILTGKDVKEATTGVEQQTGQPIVSLELTDEGKKKFADATTKLVGQSIAITMDEEQLTNPVVREPIIDGKAQISGSTSIEEAKKLAGVINSGALPVPVKTASVKTVGAQLGANALPNAMKAAAIGIGIIFLFMIIYYRIPGFLACIALTLYISLVLYTFVSVGATLTLPGIAGFLLTIGMAVDANVLIFERIREELRAGKSAKASIQSGSHNALSSILDSNLTTIIAALILYYLGSGPVKGFALTLLIGVIISMFTAIIITRLFVNLAVNMGILNKPSLFGVKRG</sequence>
<feature type="transmembrane region" description="Helical" evidence="9">
    <location>
        <begin position="374"/>
        <end position="398"/>
    </location>
</feature>
<dbReference type="GO" id="GO:0043952">
    <property type="term" value="P:protein transport by the Sec complex"/>
    <property type="evidence" value="ECO:0007669"/>
    <property type="project" value="UniProtKB-UniRule"/>
</dbReference>
<feature type="transmembrane region" description="Helical" evidence="9">
    <location>
        <begin position="346"/>
        <end position="368"/>
    </location>
</feature>
<dbReference type="GO" id="GO:0006605">
    <property type="term" value="P:protein targeting"/>
    <property type="evidence" value="ECO:0007669"/>
    <property type="project" value="UniProtKB-UniRule"/>
</dbReference>
<evidence type="ECO:0000256" key="2">
    <source>
        <dbReference type="ARBA" id="ARBA00022448"/>
    </source>
</evidence>
<dbReference type="PANTHER" id="PTHR30081:SF1">
    <property type="entry name" value="PROTEIN TRANSLOCASE SUBUNIT SECD"/>
    <property type="match status" value="1"/>
</dbReference>
<comment type="caution">
    <text evidence="9">Lacks conserved residue(s) required for the propagation of feature annotation.</text>
</comment>
<feature type="domain" description="SecDF P1 head subdomain" evidence="11">
    <location>
        <begin position="131"/>
        <end position="229"/>
    </location>
</feature>
<dbReference type="GO" id="GO:0065002">
    <property type="term" value="P:intracellular protein transmembrane transport"/>
    <property type="evidence" value="ECO:0007669"/>
    <property type="project" value="UniProtKB-UniRule"/>
</dbReference>
<dbReference type="NCBIfam" id="TIGR00916">
    <property type="entry name" value="2A0604s01"/>
    <property type="match status" value="1"/>
</dbReference>
<keyword evidence="8 9" id="KW-0472">Membrane</keyword>
<comment type="subcellular location">
    <subcellularLocation>
        <location evidence="1 9">Cell membrane</location>
        <topology evidence="1 9">Multi-pass membrane protein</topology>
    </subcellularLocation>
</comment>
<dbReference type="EMBL" id="BOPZ01000008">
    <property type="protein sequence ID" value="GIM28638.1"/>
    <property type="molecule type" value="Genomic_DNA"/>
</dbReference>
<dbReference type="InterPro" id="IPR054384">
    <property type="entry name" value="SecDF_P1_head"/>
</dbReference>
<dbReference type="RefSeq" id="WP_212903362.1">
    <property type="nucleotide sequence ID" value="NZ_BOPZ01000008.1"/>
</dbReference>